<name>A0A095A1X6_SCHHA</name>
<dbReference type="Gene3D" id="1.10.287.110">
    <property type="entry name" value="DnaJ domain"/>
    <property type="match status" value="1"/>
</dbReference>
<feature type="compositionally biased region" description="Low complexity" evidence="6">
    <location>
        <begin position="1222"/>
        <end position="1238"/>
    </location>
</feature>
<dbReference type="FunFam" id="2.60.40.1110:FF:000001">
    <property type="entry name" value="cyclin-G-associated kinase isoform X2"/>
    <property type="match status" value="1"/>
</dbReference>
<dbReference type="Gene3D" id="1.10.510.10">
    <property type="entry name" value="Transferase(Phosphotransferase) domain 1"/>
    <property type="match status" value="1"/>
</dbReference>
<dbReference type="InterPro" id="IPR011009">
    <property type="entry name" value="Kinase-like_dom_sf"/>
</dbReference>
<keyword evidence="3" id="KW-0597">Phosphoprotein</keyword>
<accession>A0A095A1X6</accession>
<comment type="similarity">
    <text evidence="2">Belongs to the protein kinase superfamily. AGC Ser/Thr protein kinase family. PKC subfamily.</text>
</comment>
<dbReference type="PANTHER" id="PTHR22967">
    <property type="entry name" value="SERINE/THREONINE PROTEIN KINASE"/>
    <property type="match status" value="1"/>
</dbReference>
<dbReference type="GO" id="GO:0035612">
    <property type="term" value="F:AP-2 adaptor complex binding"/>
    <property type="evidence" value="ECO:0007669"/>
    <property type="project" value="TreeGrafter"/>
</dbReference>
<dbReference type="PROSITE" id="PS51181">
    <property type="entry name" value="PPASE_TENSIN"/>
    <property type="match status" value="1"/>
</dbReference>
<dbReference type="SUPFAM" id="SSF52799">
    <property type="entry name" value="(Phosphotyrosine protein) phosphatases II"/>
    <property type="match status" value="1"/>
</dbReference>
<dbReference type="GO" id="GO:0004674">
    <property type="term" value="F:protein serine/threonine kinase activity"/>
    <property type="evidence" value="ECO:0007669"/>
    <property type="project" value="TreeGrafter"/>
</dbReference>
<dbReference type="SUPFAM" id="SSF46565">
    <property type="entry name" value="Chaperone J-domain"/>
    <property type="match status" value="1"/>
</dbReference>
<dbReference type="GO" id="GO:0030136">
    <property type="term" value="C:clathrin-coated vesicle"/>
    <property type="evidence" value="ECO:0007669"/>
    <property type="project" value="UniProtKB-SubCell"/>
</dbReference>
<feature type="compositionally biased region" description="Polar residues" evidence="6">
    <location>
        <begin position="390"/>
        <end position="404"/>
    </location>
</feature>
<organism evidence="7">
    <name type="scientific">Schistosoma haematobium</name>
    <name type="common">Blood fluke</name>
    <dbReference type="NCBI Taxonomy" id="6185"/>
    <lineage>
        <taxon>Eukaryota</taxon>
        <taxon>Metazoa</taxon>
        <taxon>Spiralia</taxon>
        <taxon>Lophotrochozoa</taxon>
        <taxon>Platyhelminthes</taxon>
        <taxon>Trematoda</taxon>
        <taxon>Digenea</taxon>
        <taxon>Strigeidida</taxon>
        <taxon>Schistosomatoidea</taxon>
        <taxon>Schistosomatidae</taxon>
        <taxon>Schistosoma</taxon>
    </lineage>
</organism>
<reference evidence="7" key="1">
    <citation type="journal article" date="2012" name="Nat. Genet.">
        <title>Whole-genome sequence of Schistosoma haematobium.</title>
        <authorList>
            <person name="Young N.D."/>
            <person name="Jex A.R."/>
            <person name="Li B."/>
            <person name="Liu S."/>
            <person name="Yang L."/>
            <person name="Xiong Z."/>
            <person name="Li Y."/>
            <person name="Cantacessi C."/>
            <person name="Hall R.S."/>
            <person name="Xu X."/>
            <person name="Chen F."/>
            <person name="Wu X."/>
            <person name="Zerlotini A."/>
            <person name="Oliveira G."/>
            <person name="Hofmann A."/>
            <person name="Zhang G."/>
            <person name="Fang X."/>
            <person name="Kang Y."/>
            <person name="Campbell B.E."/>
            <person name="Loukas A."/>
            <person name="Ranganathan S."/>
            <person name="Rollinson D."/>
            <person name="Rinaldi G."/>
            <person name="Brindley P.J."/>
            <person name="Yang H."/>
            <person name="Wang J."/>
            <person name="Wang J."/>
            <person name="Gasser R.B."/>
        </authorList>
    </citation>
    <scope>NUCLEOTIDE SEQUENCE [LARGE SCALE GENOMIC DNA]</scope>
</reference>
<keyword evidence="5" id="KW-0968">Cytoplasmic vesicle</keyword>
<evidence type="ECO:0000256" key="5">
    <source>
        <dbReference type="ARBA" id="ARBA00023329"/>
    </source>
</evidence>
<proteinExistence type="inferred from homology"/>
<feature type="compositionally biased region" description="Polar residues" evidence="6">
    <location>
        <begin position="339"/>
        <end position="350"/>
    </location>
</feature>
<sequence length="1495" mass="165793">MADYLKSALSYFATSNTTKNENEFLGSSISVGQLSLKVKRIIAEGGYGIVYEAQDVNENTSYALKRMLAHDKPSMDLILHEVRLLKQLNGHPNILKFFSAASVGKEKMKVIGTEFLIVTEFCKGGQLDKYLPASKCENPLPSNVILQIFHQCCRGVQHMHSQCPPVIHRDLKIENLLLTDNFIIKLCDFGSATTITYSPDQSWTALKRGSVQEELERFTTPMYRAPEMLDLYQNYLIGTPSDIWALGCILFYLTCTYHPFEDSSKLAILNANYSIPASISSVNAPFCSLIRQLLLINPSQRPNINEILGELSELASMREVRVSGSIPLLEEVAKRRNVNVTANPTSQPINRNDPKVSDYHPRSMHSENNVVTNPQPSSNKPSRPNPPTLPSQQKLNPTVSFNPPSSLSSSSTVVITTQAPTVNQISSNQQLSNQSMSNMLGMIKGGAGNLIRNIRDASTKVIGTVSTTLNTELDFQFITSRIAVTSFPIESGFEVLANVNSMEEMQNMLDARFSDAYAVYNLSNRPYRSDHWFHGRVSHRGFEAHRAPALKSLIELCLNARLWLAQKSNNICVIHCTDGKTLSAVLACSLLCFCRVFDNASPAIQLFASKRGNPGLNASQIRYINYVAQLSHNRVFTPHHFPLNLISLIIAPVPTFNKSKNVCRPYVEIFEGKTKVYSTYAEYDNLRSYVLEDGKIQILLNGLTVLGDLTVIIYHCRSSFAGRGKISSVKIAQFQLHTGFVEHNLTELIYFKSDLDHLDNSSSFAGFTSRYAESFHVTLEFMVSPTERPRQSDNLVYPWETLPSNDLLSPKLCVSNHDELKNILSDYGRFNHKPSTRMYEKNSLEPNQSNNPSEKDCITTNINSDESCNSTNQSTTNLFTTTHTIGGSTVNLKQNTEINDILVSDLINDNDMPKNHNYTYSSTSSDHSKQINYNLLGDKFCGDFFSSSKNQDNNMEASSDDLLGFHVGSSFPNTDNATTSPTSSNTDDHILIDVAQNPFVIYNKNSLDEIITSSTTSQHSNSDDLKQTDQKSFVDDLFNFNSSVEVNSKTDLGWENLFGITSSESTKTTTIITTSQSTTTNNIGLSNNPFDPFGIATSELSDFFSVPNSYISSENNSTTTTTTILPDKTTATNYSPPPTTNTNTTTSKDYFGQQGGHLSASASANNLNPLFASASFTNLSPNVETIPDKTTNTATTTTGIKNHDRLDPFADFADVLRDRLNNQTSSSTNATNSDNTYTPPSSNRSSTNLGGFSAGPSPAHNFKSSIDSKFMNNSSNYKESPDNLFHGYEKSSQSYSSYSNFPNTTTSGSTSIPTSGGTGARPHVNKDAFSDLLGGFGSSRTNNTDDNKQPKTVNQIRREKMAKTVDPEQLKIKNCRFIHTTVTVNFPSVKSSNTISGHYKVCDWAEGKDRNLRALLCSLPAILWDGVQWNHVGMADLITREQVKRQYRKAARVVHPDKWMSTSHENIARLVFVELNDAMAEFDKNFNNSSVNMNF</sequence>
<keyword evidence="7" id="KW-0808">Transferase</keyword>
<dbReference type="InterPro" id="IPR029023">
    <property type="entry name" value="Tensin_phosphatase"/>
</dbReference>
<dbReference type="InterPro" id="IPR035892">
    <property type="entry name" value="C2_domain_sf"/>
</dbReference>
<evidence type="ECO:0000256" key="6">
    <source>
        <dbReference type="SAM" id="MobiDB-lite"/>
    </source>
</evidence>
<dbReference type="InterPro" id="IPR029021">
    <property type="entry name" value="Prot-tyrosine_phosphatase-like"/>
</dbReference>
<feature type="compositionally biased region" description="Low complexity" evidence="6">
    <location>
        <begin position="1118"/>
        <end position="1143"/>
    </location>
</feature>
<feature type="compositionally biased region" description="Polar residues" evidence="6">
    <location>
        <begin position="1239"/>
        <end position="1250"/>
    </location>
</feature>
<evidence type="ECO:0000313" key="7">
    <source>
        <dbReference type="EMBL" id="KGB40797.1"/>
    </source>
</evidence>
<feature type="compositionally biased region" description="Low complexity" evidence="6">
    <location>
        <begin position="373"/>
        <end position="382"/>
    </location>
</feature>
<evidence type="ECO:0000256" key="1">
    <source>
        <dbReference type="ARBA" id="ARBA00004132"/>
    </source>
</evidence>
<dbReference type="InterPro" id="IPR008271">
    <property type="entry name" value="Ser/Thr_kinase_AS"/>
</dbReference>
<evidence type="ECO:0000256" key="4">
    <source>
        <dbReference type="ARBA" id="ARBA00022741"/>
    </source>
</evidence>
<dbReference type="EMBL" id="KL251592">
    <property type="protein sequence ID" value="KGB40797.1"/>
    <property type="molecule type" value="Genomic_DNA"/>
</dbReference>
<feature type="region of interest" description="Disordered" evidence="6">
    <location>
        <begin position="1295"/>
        <end position="1353"/>
    </location>
</feature>
<dbReference type="SMART" id="SM00220">
    <property type="entry name" value="S_TKc"/>
    <property type="match status" value="1"/>
</dbReference>
<dbReference type="GO" id="GO:0005524">
    <property type="term" value="F:ATP binding"/>
    <property type="evidence" value="ECO:0007669"/>
    <property type="project" value="InterPro"/>
</dbReference>
<dbReference type="FunFam" id="1.10.287.110:FF:000002">
    <property type="entry name" value="putative tyrosine-protein phosphatase auxilin isoform X2"/>
    <property type="match status" value="1"/>
</dbReference>
<evidence type="ECO:0000256" key="2">
    <source>
        <dbReference type="ARBA" id="ARBA00005490"/>
    </source>
</evidence>
<dbReference type="InterPro" id="IPR001623">
    <property type="entry name" value="DnaJ_domain"/>
</dbReference>
<dbReference type="PROSITE" id="PS50011">
    <property type="entry name" value="PROTEIN_KINASE_DOM"/>
    <property type="match status" value="1"/>
</dbReference>
<dbReference type="InterPro" id="IPR036869">
    <property type="entry name" value="J_dom_sf"/>
</dbReference>
<feature type="region of interest" description="Disordered" evidence="6">
    <location>
        <begin position="1115"/>
        <end position="1143"/>
    </location>
</feature>
<dbReference type="STRING" id="6185.A0A095A1X6"/>
<dbReference type="PROSITE" id="PS00108">
    <property type="entry name" value="PROTEIN_KINASE_ST"/>
    <property type="match status" value="1"/>
</dbReference>
<feature type="region of interest" description="Disordered" evidence="6">
    <location>
        <begin position="1222"/>
        <end position="1266"/>
    </location>
</feature>
<gene>
    <name evidence="7" type="ORF">MS3_09284</name>
</gene>
<protein>
    <submittedName>
        <fullName evidence="7">Cyclin-G-associated kinase</fullName>
    </submittedName>
</protein>
<dbReference type="SUPFAM" id="SSF56112">
    <property type="entry name" value="Protein kinase-like (PK-like)"/>
    <property type="match status" value="1"/>
</dbReference>
<keyword evidence="4" id="KW-0547">Nucleotide-binding</keyword>
<dbReference type="Pfam" id="PF00069">
    <property type="entry name" value="Pkinase"/>
    <property type="match status" value="1"/>
</dbReference>
<dbReference type="SUPFAM" id="SSF49562">
    <property type="entry name" value="C2 domain (Calcium/lipid-binding domain, CaLB)"/>
    <property type="match status" value="1"/>
</dbReference>
<feature type="region of interest" description="Disordered" evidence="6">
    <location>
        <begin position="339"/>
        <end position="412"/>
    </location>
</feature>
<evidence type="ECO:0000256" key="3">
    <source>
        <dbReference type="ARBA" id="ARBA00022553"/>
    </source>
</evidence>
<feature type="compositionally biased region" description="Basic and acidic residues" evidence="6">
    <location>
        <begin position="352"/>
        <end position="365"/>
    </location>
</feature>
<dbReference type="SMART" id="SM01326">
    <property type="entry name" value="PTEN_C2"/>
    <property type="match status" value="1"/>
</dbReference>
<dbReference type="InterPro" id="IPR000719">
    <property type="entry name" value="Prot_kinase_dom"/>
</dbReference>
<dbReference type="Gene3D" id="2.60.40.1110">
    <property type="match status" value="1"/>
</dbReference>
<dbReference type="GO" id="GO:0045747">
    <property type="term" value="P:positive regulation of Notch signaling pathway"/>
    <property type="evidence" value="ECO:0007669"/>
    <property type="project" value="TreeGrafter"/>
</dbReference>
<keyword evidence="7" id="KW-0418">Kinase</keyword>
<feature type="compositionally biased region" description="Low complexity" evidence="6">
    <location>
        <begin position="1295"/>
        <end position="1315"/>
    </location>
</feature>
<comment type="subcellular location">
    <subcellularLocation>
        <location evidence="1">Cytoplasmic vesicle</location>
        <location evidence="1">Clathrin-coated vesicle</location>
    </subcellularLocation>
</comment>
<dbReference type="CDD" id="cd06257">
    <property type="entry name" value="DnaJ"/>
    <property type="match status" value="1"/>
</dbReference>
<dbReference type="Pfam" id="PF10409">
    <property type="entry name" value="PTEN_C2"/>
    <property type="match status" value="1"/>
</dbReference>
<dbReference type="InterPro" id="IPR014020">
    <property type="entry name" value="Tensin_C2-dom"/>
</dbReference>
<dbReference type="GO" id="GO:2000369">
    <property type="term" value="P:regulation of clathrin-dependent endocytosis"/>
    <property type="evidence" value="ECO:0007669"/>
    <property type="project" value="TreeGrafter"/>
</dbReference>
<dbReference type="PROSITE" id="PS51182">
    <property type="entry name" value="C2_TENSIN"/>
    <property type="match status" value="1"/>
</dbReference>
<dbReference type="PANTHER" id="PTHR22967:SF105">
    <property type="entry name" value="CYCLIN-G-ASSOCIATED KINASE"/>
    <property type="match status" value="1"/>
</dbReference>
<dbReference type="Gene3D" id="3.90.190.10">
    <property type="entry name" value="Protein tyrosine phosphatase superfamily"/>
    <property type="match status" value="1"/>
</dbReference>